<keyword evidence="1" id="KW-1133">Transmembrane helix</keyword>
<evidence type="ECO:0000313" key="4">
    <source>
        <dbReference type="Proteomes" id="UP000316968"/>
    </source>
</evidence>
<sequence>MRCIPLWLLLRLEEDAESPNSEHGRRRSGMKTQKRTWAIVLIAAGMLMLLGRWISPLSLIALLVLCYGIYTMRAERTSIGYKCLAVGSGLLLLDHIVILLGGILLSIGVFYARARELHAGREYGRRQELAAQLNREHEAWVPENISLWHVFGDIDCDFALALPTEPDTVIHLQGLICDADLTFPEEYGIELDVFLGCGKVTFDGKGRSGLLNKFVWRSPGYAHSEQKVRVVMAYAAGDLNIRMN</sequence>
<keyword evidence="1" id="KW-0812">Transmembrane</keyword>
<evidence type="ECO:0000259" key="2">
    <source>
        <dbReference type="Pfam" id="PF09922"/>
    </source>
</evidence>
<feature type="domain" description="Cell wall-active antibiotics response LiaF-like C-terminal" evidence="2">
    <location>
        <begin position="134"/>
        <end position="241"/>
    </location>
</feature>
<feature type="transmembrane region" description="Helical" evidence="1">
    <location>
        <begin position="90"/>
        <end position="112"/>
    </location>
</feature>
<evidence type="ECO:0000256" key="1">
    <source>
        <dbReference type="SAM" id="Phobius"/>
    </source>
</evidence>
<dbReference type="EMBL" id="CP041217">
    <property type="protein sequence ID" value="QDH20591.1"/>
    <property type="molecule type" value="Genomic_DNA"/>
</dbReference>
<proteinExistence type="predicted"/>
<dbReference type="InterPro" id="IPR024425">
    <property type="entry name" value="LiaF-like_C"/>
</dbReference>
<dbReference type="Pfam" id="PF09922">
    <property type="entry name" value="LiaF-like_C"/>
    <property type="match status" value="1"/>
</dbReference>
<evidence type="ECO:0000313" key="3">
    <source>
        <dbReference type="EMBL" id="QDH20591.1"/>
    </source>
</evidence>
<reference evidence="3 4" key="1">
    <citation type="submission" date="2019-06" db="EMBL/GenBank/DDBJ databases">
        <title>Saccharibacillus brassicae sp. nov., an endophytic bacterium isolated from Chinese cabbage seeds (Brassica pekinensis).</title>
        <authorList>
            <person name="Jiang L."/>
            <person name="Lee J."/>
            <person name="Kim S.W."/>
        </authorList>
    </citation>
    <scope>NUCLEOTIDE SEQUENCE [LARGE SCALE GENOMIC DNA]</scope>
    <source>
        <strain evidence="4">KCTC 43072 / ATSA2</strain>
    </source>
</reference>
<name>A0A4Y6UW52_SACBS</name>
<accession>A0A4Y6UW52</accession>
<dbReference type="KEGG" id="saca:FFV09_06765"/>
<dbReference type="AlphaFoldDB" id="A0A4Y6UW52"/>
<dbReference type="OrthoDB" id="2660937at2"/>
<protein>
    <recommendedName>
        <fullName evidence="2">Cell wall-active antibiotics response LiaF-like C-terminal domain-containing protein</fullName>
    </recommendedName>
</protein>
<organism evidence="3 4">
    <name type="scientific">Saccharibacillus brassicae</name>
    <dbReference type="NCBI Taxonomy" id="2583377"/>
    <lineage>
        <taxon>Bacteria</taxon>
        <taxon>Bacillati</taxon>
        <taxon>Bacillota</taxon>
        <taxon>Bacilli</taxon>
        <taxon>Bacillales</taxon>
        <taxon>Paenibacillaceae</taxon>
        <taxon>Saccharibacillus</taxon>
    </lineage>
</organism>
<gene>
    <name evidence="3" type="ORF">FFV09_06765</name>
</gene>
<dbReference type="InterPro" id="IPR047793">
    <property type="entry name" value="LiaF_C"/>
</dbReference>
<dbReference type="NCBIfam" id="NF040535">
    <property type="entry name" value="LiaF_C_term"/>
    <property type="match status" value="1"/>
</dbReference>
<feature type="transmembrane region" description="Helical" evidence="1">
    <location>
        <begin position="37"/>
        <end position="70"/>
    </location>
</feature>
<keyword evidence="1" id="KW-0472">Membrane</keyword>
<keyword evidence="4" id="KW-1185">Reference proteome</keyword>
<dbReference type="Proteomes" id="UP000316968">
    <property type="component" value="Chromosome"/>
</dbReference>